<dbReference type="RefSeq" id="WP_184717513.1">
    <property type="nucleotide sequence ID" value="NZ_JACHJP010000004.1"/>
</dbReference>
<reference evidence="2 3" key="1">
    <citation type="submission" date="2020-08" db="EMBL/GenBank/DDBJ databases">
        <title>Genomic Encyclopedia of Type Strains, Phase III (KMG-III): the genomes of soil and plant-associated and newly described type strains.</title>
        <authorList>
            <person name="Whitman W."/>
        </authorList>
    </citation>
    <scope>NUCLEOTIDE SEQUENCE [LARGE SCALE GENOMIC DNA]</scope>
    <source>
        <strain evidence="2 3">CECT 8840</strain>
    </source>
</reference>
<evidence type="ECO:0008006" key="4">
    <source>
        <dbReference type="Google" id="ProtNLM"/>
    </source>
</evidence>
<dbReference type="Proteomes" id="UP000552644">
    <property type="component" value="Unassembled WGS sequence"/>
</dbReference>
<feature type="chain" id="PRO_5030921327" description="Secreted protein" evidence="1">
    <location>
        <begin position="28"/>
        <end position="110"/>
    </location>
</feature>
<gene>
    <name evidence="2" type="ORF">FHS44_004464</name>
</gene>
<dbReference type="EMBL" id="JACHJP010000004">
    <property type="protein sequence ID" value="MBB4917356.1"/>
    <property type="molecule type" value="Genomic_DNA"/>
</dbReference>
<keyword evidence="1" id="KW-0732">Signal</keyword>
<keyword evidence="3" id="KW-1185">Reference proteome</keyword>
<evidence type="ECO:0000256" key="1">
    <source>
        <dbReference type="SAM" id="SignalP"/>
    </source>
</evidence>
<name>A0A7W7VNX1_9ACTN</name>
<evidence type="ECO:0000313" key="2">
    <source>
        <dbReference type="EMBL" id="MBB4917356.1"/>
    </source>
</evidence>
<dbReference type="AlphaFoldDB" id="A0A7W7VNX1"/>
<accession>A0A7W7VNX1</accession>
<protein>
    <recommendedName>
        <fullName evidence="4">Secreted protein</fullName>
    </recommendedName>
</protein>
<sequence length="110" mass="11677">MHTGKHAAALAASLFAATALFTTTIFAAPAQAQPTGCSGGTLNPTGTGGTAWYYCSGGDGQYAFSYRVKHPNPQVDAWLYGYRTECVSPGQLLQFNYTWGQREVVGAVFC</sequence>
<comment type="caution">
    <text evidence="2">The sequence shown here is derived from an EMBL/GenBank/DDBJ whole genome shotgun (WGS) entry which is preliminary data.</text>
</comment>
<evidence type="ECO:0000313" key="3">
    <source>
        <dbReference type="Proteomes" id="UP000552644"/>
    </source>
</evidence>
<proteinExistence type="predicted"/>
<feature type="signal peptide" evidence="1">
    <location>
        <begin position="1"/>
        <end position="27"/>
    </location>
</feature>
<organism evidence="2 3">
    <name type="scientific">Streptosporangium saharense</name>
    <dbReference type="NCBI Taxonomy" id="1706840"/>
    <lineage>
        <taxon>Bacteria</taxon>
        <taxon>Bacillati</taxon>
        <taxon>Actinomycetota</taxon>
        <taxon>Actinomycetes</taxon>
        <taxon>Streptosporangiales</taxon>
        <taxon>Streptosporangiaceae</taxon>
        <taxon>Streptosporangium</taxon>
    </lineage>
</organism>